<proteinExistence type="predicted"/>
<feature type="domain" description="NAD(P)-binding" evidence="1">
    <location>
        <begin position="7"/>
        <end position="188"/>
    </location>
</feature>
<dbReference type="PANTHER" id="PTHR15020">
    <property type="entry name" value="FLAVIN REDUCTASE-RELATED"/>
    <property type="match status" value="1"/>
</dbReference>
<dbReference type="AlphaFoldDB" id="A0A926NHU6"/>
<comment type="caution">
    <text evidence="2">The sequence shown here is derived from an EMBL/GenBank/DDBJ whole genome shotgun (WGS) entry which is preliminary data.</text>
</comment>
<dbReference type="InterPro" id="IPR036291">
    <property type="entry name" value="NAD(P)-bd_dom_sf"/>
</dbReference>
<dbReference type="SUPFAM" id="SSF51735">
    <property type="entry name" value="NAD(P)-binding Rossmann-fold domains"/>
    <property type="match status" value="1"/>
</dbReference>
<dbReference type="EMBL" id="JACXAH010000039">
    <property type="protein sequence ID" value="MBD1373824.1"/>
    <property type="molecule type" value="Genomic_DNA"/>
</dbReference>
<evidence type="ECO:0000313" key="2">
    <source>
        <dbReference type="EMBL" id="MBD1373824.1"/>
    </source>
</evidence>
<dbReference type="RefSeq" id="WP_191142787.1">
    <property type="nucleotide sequence ID" value="NZ_JACXAH010000039.1"/>
</dbReference>
<reference evidence="3" key="1">
    <citation type="submission" date="2022-10" db="EMBL/GenBank/DDBJ databases">
        <title>A novel bacterium of genus Hazenella, isolated from South China Sea.</title>
        <authorList>
            <person name="Huang H."/>
            <person name="Mo K."/>
            <person name="Hu Y."/>
        </authorList>
    </citation>
    <scope>NUCLEOTIDE SEQUENCE [LARGE SCALE GENOMIC DNA]</scope>
    <source>
        <strain evidence="3">IB182357</strain>
    </source>
</reference>
<dbReference type="Gene3D" id="3.40.50.720">
    <property type="entry name" value="NAD(P)-binding Rossmann-like Domain"/>
    <property type="match status" value="1"/>
</dbReference>
<dbReference type="Pfam" id="PF13460">
    <property type="entry name" value="NAD_binding_10"/>
    <property type="match status" value="1"/>
</dbReference>
<protein>
    <submittedName>
        <fullName evidence="2">SDR family oxidoreductase</fullName>
    </submittedName>
</protein>
<evidence type="ECO:0000313" key="3">
    <source>
        <dbReference type="Proteomes" id="UP000661691"/>
    </source>
</evidence>
<keyword evidence="3" id="KW-1185">Reference proteome</keyword>
<dbReference type="PANTHER" id="PTHR15020:SF50">
    <property type="entry name" value="UPF0659 PROTEIN YMR090W"/>
    <property type="match status" value="1"/>
</dbReference>
<dbReference type="InterPro" id="IPR016040">
    <property type="entry name" value="NAD(P)-bd_dom"/>
</dbReference>
<evidence type="ECO:0000259" key="1">
    <source>
        <dbReference type="Pfam" id="PF13460"/>
    </source>
</evidence>
<gene>
    <name evidence="2" type="ORF">IC620_15880</name>
</gene>
<dbReference type="CDD" id="cd05243">
    <property type="entry name" value="SDR_a5"/>
    <property type="match status" value="1"/>
</dbReference>
<accession>A0A926NHU6</accession>
<dbReference type="Proteomes" id="UP000661691">
    <property type="component" value="Unassembled WGS sequence"/>
</dbReference>
<sequence length="213" mass="23320">MNVLVIGANGKIGRMVSAFLAEKNDVVHAMIRDKNQAKYFHELGIDTIVADLEKDFSHACEGMDAIIFTAGSGAHTGPDKTLLIDRDGAIKAIDEATKRGINRFVLVSSLRAEQPEAGPESLQLYLQAKRDADIHLQASSLDYTIIRPGTLSDDSGTGKVSIADHLAYQPQPIPRIDVAHTIVETLKQKNTYRRTFDLLPGNQTISDALNRLE</sequence>
<name>A0A926NHU6_9BACL</name>
<organism evidence="2 3">
    <name type="scientific">Polycladospora coralii</name>
    <dbReference type="NCBI Taxonomy" id="2771432"/>
    <lineage>
        <taxon>Bacteria</taxon>
        <taxon>Bacillati</taxon>
        <taxon>Bacillota</taxon>
        <taxon>Bacilli</taxon>
        <taxon>Bacillales</taxon>
        <taxon>Thermoactinomycetaceae</taxon>
        <taxon>Polycladospora</taxon>
    </lineage>
</organism>